<protein>
    <recommendedName>
        <fullName evidence="1">Carrier domain-containing protein</fullName>
    </recommendedName>
</protein>
<dbReference type="SUPFAM" id="SSF47336">
    <property type="entry name" value="ACP-like"/>
    <property type="match status" value="1"/>
</dbReference>
<keyword evidence="3" id="KW-1185">Reference proteome</keyword>
<dbReference type="InterPro" id="IPR009081">
    <property type="entry name" value="PP-bd_ACP"/>
</dbReference>
<dbReference type="Pfam" id="PF00550">
    <property type="entry name" value="PP-binding"/>
    <property type="match status" value="1"/>
</dbReference>
<evidence type="ECO:0000259" key="1">
    <source>
        <dbReference type="PROSITE" id="PS50075"/>
    </source>
</evidence>
<dbReference type="InterPro" id="IPR036736">
    <property type="entry name" value="ACP-like_sf"/>
</dbReference>
<accession>A0A918JAR5</accession>
<proteinExistence type="predicted"/>
<evidence type="ECO:0000313" key="3">
    <source>
        <dbReference type="Proteomes" id="UP000620224"/>
    </source>
</evidence>
<comment type="caution">
    <text evidence="2">The sequence shown here is derived from an EMBL/GenBank/DDBJ whole genome shotgun (WGS) entry which is preliminary data.</text>
</comment>
<dbReference type="Gene3D" id="1.10.1200.10">
    <property type="entry name" value="ACP-like"/>
    <property type="match status" value="1"/>
</dbReference>
<dbReference type="EMBL" id="BMUE01000014">
    <property type="protein sequence ID" value="GGW70339.1"/>
    <property type="molecule type" value="Genomic_DNA"/>
</dbReference>
<dbReference type="AlphaFoldDB" id="A0A918JAR5"/>
<name>A0A918JAR5_9ACTN</name>
<reference evidence="2" key="2">
    <citation type="submission" date="2020-09" db="EMBL/GenBank/DDBJ databases">
        <authorList>
            <person name="Sun Q."/>
            <person name="Ohkuma M."/>
        </authorList>
    </citation>
    <scope>NUCLEOTIDE SEQUENCE</scope>
    <source>
        <strain evidence="2">JCM 4490</strain>
    </source>
</reference>
<reference evidence="2" key="1">
    <citation type="journal article" date="2014" name="Int. J. Syst. Evol. Microbiol.">
        <title>Complete genome sequence of Corynebacterium casei LMG S-19264T (=DSM 44701T), isolated from a smear-ripened cheese.</title>
        <authorList>
            <consortium name="US DOE Joint Genome Institute (JGI-PGF)"/>
            <person name="Walter F."/>
            <person name="Albersmeier A."/>
            <person name="Kalinowski J."/>
            <person name="Ruckert C."/>
        </authorList>
    </citation>
    <scope>NUCLEOTIDE SEQUENCE</scope>
    <source>
        <strain evidence="2">JCM 4490</strain>
    </source>
</reference>
<evidence type="ECO:0000313" key="2">
    <source>
        <dbReference type="EMBL" id="GGW70339.1"/>
    </source>
</evidence>
<sequence length="75" mass="8152">MKTIDDFLVLLQDDLGLPVTRTDVGAGFDQVPGWDSVHLLSLLTLLERTTGRSLPLADALEADSLEEIYRLAVAA</sequence>
<feature type="domain" description="Carrier" evidence="1">
    <location>
        <begin position="1"/>
        <end position="75"/>
    </location>
</feature>
<dbReference type="Proteomes" id="UP000620224">
    <property type="component" value="Unassembled WGS sequence"/>
</dbReference>
<dbReference type="PROSITE" id="PS50075">
    <property type="entry name" value="CARRIER"/>
    <property type="match status" value="1"/>
</dbReference>
<organism evidence="2 3">
    <name type="scientific">Streptomyces lucensis JCM 4490</name>
    <dbReference type="NCBI Taxonomy" id="1306176"/>
    <lineage>
        <taxon>Bacteria</taxon>
        <taxon>Bacillati</taxon>
        <taxon>Actinomycetota</taxon>
        <taxon>Actinomycetes</taxon>
        <taxon>Kitasatosporales</taxon>
        <taxon>Streptomycetaceae</taxon>
        <taxon>Streptomyces</taxon>
    </lineage>
</organism>
<dbReference type="RefSeq" id="WP_190018006.1">
    <property type="nucleotide sequence ID" value="NZ_BMUE01000014.1"/>
</dbReference>
<gene>
    <name evidence="2" type="ORF">GCM10010503_54440</name>
</gene>